<accession>A0A3S5A6M9</accession>
<sequence length="67" mass="7705">MLYSLPNEAPNWQTRLFGQEAVSPFNRDPKQQVRQSTNQSERQLAGQLVDQLASHLVVQPTKKEKEL</sequence>
<dbReference type="AlphaFoldDB" id="A0A3S5A6M9"/>
<gene>
    <name evidence="2" type="ORF">PXEA_LOCUS22621</name>
</gene>
<evidence type="ECO:0000313" key="3">
    <source>
        <dbReference type="Proteomes" id="UP000784294"/>
    </source>
</evidence>
<reference evidence="2" key="1">
    <citation type="submission" date="2018-11" db="EMBL/GenBank/DDBJ databases">
        <authorList>
            <consortium name="Pathogen Informatics"/>
        </authorList>
    </citation>
    <scope>NUCLEOTIDE SEQUENCE</scope>
</reference>
<dbReference type="EMBL" id="CAAALY010101022">
    <property type="protein sequence ID" value="VEL29181.1"/>
    <property type="molecule type" value="Genomic_DNA"/>
</dbReference>
<feature type="compositionally biased region" description="Polar residues" evidence="1">
    <location>
        <begin position="32"/>
        <end position="42"/>
    </location>
</feature>
<protein>
    <submittedName>
        <fullName evidence="2">Uncharacterized protein</fullName>
    </submittedName>
</protein>
<proteinExistence type="predicted"/>
<organism evidence="2 3">
    <name type="scientific">Protopolystoma xenopodis</name>
    <dbReference type="NCBI Taxonomy" id="117903"/>
    <lineage>
        <taxon>Eukaryota</taxon>
        <taxon>Metazoa</taxon>
        <taxon>Spiralia</taxon>
        <taxon>Lophotrochozoa</taxon>
        <taxon>Platyhelminthes</taxon>
        <taxon>Monogenea</taxon>
        <taxon>Polyopisthocotylea</taxon>
        <taxon>Polystomatidea</taxon>
        <taxon>Polystomatidae</taxon>
        <taxon>Protopolystoma</taxon>
    </lineage>
</organism>
<feature type="region of interest" description="Disordered" evidence="1">
    <location>
        <begin position="26"/>
        <end position="45"/>
    </location>
</feature>
<name>A0A3S5A6M9_9PLAT</name>
<keyword evidence="3" id="KW-1185">Reference proteome</keyword>
<evidence type="ECO:0000313" key="2">
    <source>
        <dbReference type="EMBL" id="VEL29181.1"/>
    </source>
</evidence>
<comment type="caution">
    <text evidence="2">The sequence shown here is derived from an EMBL/GenBank/DDBJ whole genome shotgun (WGS) entry which is preliminary data.</text>
</comment>
<evidence type="ECO:0000256" key="1">
    <source>
        <dbReference type="SAM" id="MobiDB-lite"/>
    </source>
</evidence>
<dbReference type="Proteomes" id="UP000784294">
    <property type="component" value="Unassembled WGS sequence"/>
</dbReference>